<reference evidence="4" key="1">
    <citation type="journal article" date="2019" name="Int. J. Syst. Evol. Microbiol.">
        <title>The Global Catalogue of Microorganisms (GCM) 10K type strain sequencing project: providing services to taxonomists for standard genome sequencing and annotation.</title>
        <authorList>
            <consortium name="The Broad Institute Genomics Platform"/>
            <consortium name="The Broad Institute Genome Sequencing Center for Infectious Disease"/>
            <person name="Wu L."/>
            <person name="Ma J."/>
        </authorList>
    </citation>
    <scope>NUCLEOTIDE SEQUENCE [LARGE SCALE GENOMIC DNA]</scope>
    <source>
        <strain evidence="4">JCM 18015</strain>
    </source>
</reference>
<dbReference type="Pfam" id="PF22725">
    <property type="entry name" value="GFO_IDH_MocA_C3"/>
    <property type="match status" value="1"/>
</dbReference>
<evidence type="ECO:0000313" key="3">
    <source>
        <dbReference type="EMBL" id="GAA5075413.1"/>
    </source>
</evidence>
<dbReference type="SUPFAM" id="SSF51735">
    <property type="entry name" value="NAD(P)-binding Rossmann-fold domains"/>
    <property type="match status" value="1"/>
</dbReference>
<accession>A0ABP9LC47</accession>
<dbReference type="EMBL" id="BAABHW010000003">
    <property type="protein sequence ID" value="GAA5075413.1"/>
    <property type="molecule type" value="Genomic_DNA"/>
</dbReference>
<evidence type="ECO:0000259" key="1">
    <source>
        <dbReference type="Pfam" id="PF01408"/>
    </source>
</evidence>
<dbReference type="RefSeq" id="WP_259549010.1">
    <property type="nucleotide sequence ID" value="NZ_BAABHW010000003.1"/>
</dbReference>
<organism evidence="3 4">
    <name type="scientific">[Roseibacterium] beibuensis</name>
    <dbReference type="NCBI Taxonomy" id="1193142"/>
    <lineage>
        <taxon>Bacteria</taxon>
        <taxon>Pseudomonadati</taxon>
        <taxon>Pseudomonadota</taxon>
        <taxon>Alphaproteobacteria</taxon>
        <taxon>Rhodobacterales</taxon>
        <taxon>Roseobacteraceae</taxon>
        <taxon>Roseicyclus</taxon>
    </lineage>
</organism>
<gene>
    <name evidence="3" type="ORF">GCM10023209_23340</name>
</gene>
<dbReference type="Gene3D" id="3.40.50.720">
    <property type="entry name" value="NAD(P)-binding Rossmann-like Domain"/>
    <property type="match status" value="1"/>
</dbReference>
<dbReference type="InterPro" id="IPR000683">
    <property type="entry name" value="Gfo/Idh/MocA-like_OxRdtase_N"/>
</dbReference>
<dbReference type="Gene3D" id="3.30.360.10">
    <property type="entry name" value="Dihydrodipicolinate Reductase, domain 2"/>
    <property type="match status" value="1"/>
</dbReference>
<proteinExistence type="predicted"/>
<dbReference type="InterPro" id="IPR055170">
    <property type="entry name" value="GFO_IDH_MocA-like_dom"/>
</dbReference>
<evidence type="ECO:0000259" key="2">
    <source>
        <dbReference type="Pfam" id="PF22725"/>
    </source>
</evidence>
<sequence>MIRVAIIGAGIGAEHLQGYRALPDLFRVATLCDRDLGRADAVAGNDPDITTTPDLDAVLADPEIDLVDICLPPHLHAEVSIAALAAGKHVVCEKPMTRNLAEADGLARAIRASGKVFSPVFQYRFGPATAALDALIAAGLAGPPVMASVETHWDRDAAYYAVPWRGTWAGESGGAVLGHAIHAHDLLCRYFGPVARVQAHCATRVNEIETEDCAALAFGFENGALATSSITLGAAGDETRLRFVFRELTATSGTSPYAPAADTWRFKARDPSRQGEVDAIVANAKGHVGFAGYFEALAAAIAGDPSRCVSFEDGRRSIELVSAIYAAARSGNTISLPLHAQDPIRAGWQPEVVA</sequence>
<keyword evidence="4" id="KW-1185">Reference proteome</keyword>
<dbReference type="InterPro" id="IPR036291">
    <property type="entry name" value="NAD(P)-bd_dom_sf"/>
</dbReference>
<dbReference type="SUPFAM" id="SSF55347">
    <property type="entry name" value="Glyceraldehyde-3-phosphate dehydrogenase-like, C-terminal domain"/>
    <property type="match status" value="1"/>
</dbReference>
<comment type="caution">
    <text evidence="3">The sequence shown here is derived from an EMBL/GenBank/DDBJ whole genome shotgun (WGS) entry which is preliminary data.</text>
</comment>
<protein>
    <submittedName>
        <fullName evidence="3">Gfo/Idh/MocA family oxidoreductase</fullName>
    </submittedName>
</protein>
<evidence type="ECO:0000313" key="4">
    <source>
        <dbReference type="Proteomes" id="UP001499910"/>
    </source>
</evidence>
<dbReference type="PANTHER" id="PTHR43249:SF1">
    <property type="entry name" value="D-GLUCOSIDE 3-DEHYDROGENASE"/>
    <property type="match status" value="1"/>
</dbReference>
<dbReference type="InterPro" id="IPR052515">
    <property type="entry name" value="Gfo/Idh/MocA_Oxidoreductase"/>
</dbReference>
<dbReference type="Proteomes" id="UP001499910">
    <property type="component" value="Unassembled WGS sequence"/>
</dbReference>
<dbReference type="PANTHER" id="PTHR43249">
    <property type="entry name" value="UDP-N-ACETYL-2-AMINO-2-DEOXY-D-GLUCURONATE OXIDASE"/>
    <property type="match status" value="1"/>
</dbReference>
<feature type="domain" description="GFO/IDH/MocA-like oxidoreductase" evidence="2">
    <location>
        <begin position="131"/>
        <end position="244"/>
    </location>
</feature>
<name>A0ABP9LC47_9RHOB</name>
<feature type="domain" description="Gfo/Idh/MocA-like oxidoreductase N-terminal" evidence="1">
    <location>
        <begin position="2"/>
        <end position="118"/>
    </location>
</feature>
<dbReference type="Pfam" id="PF01408">
    <property type="entry name" value="GFO_IDH_MocA"/>
    <property type="match status" value="1"/>
</dbReference>